<dbReference type="InterPro" id="IPR027417">
    <property type="entry name" value="P-loop_NTPase"/>
</dbReference>
<dbReference type="Proteomes" id="UP000034504">
    <property type="component" value="Unassembled WGS sequence"/>
</dbReference>
<dbReference type="InterPro" id="IPR027785">
    <property type="entry name" value="UvrD-like_helicase_C"/>
</dbReference>
<dbReference type="PANTHER" id="PTHR43788">
    <property type="entry name" value="DNA2/NAM7 HELICASE FAMILY MEMBER"/>
    <property type="match status" value="1"/>
</dbReference>
<dbReference type="Pfam" id="PF13604">
    <property type="entry name" value="AAA_30"/>
    <property type="match status" value="1"/>
</dbReference>
<dbReference type="Gene3D" id="2.30.30.940">
    <property type="match status" value="1"/>
</dbReference>
<gene>
    <name evidence="4" type="ORF">UW82_C0025G0008</name>
</gene>
<name>A0A0G1MTZ0_UNCKA</name>
<dbReference type="Pfam" id="PF13538">
    <property type="entry name" value="UvrD_C_2"/>
    <property type="match status" value="1"/>
</dbReference>
<evidence type="ECO:0000313" key="4">
    <source>
        <dbReference type="EMBL" id="KKT84237.1"/>
    </source>
</evidence>
<dbReference type="EMBL" id="LCJU01000025">
    <property type="protein sequence ID" value="KKT84237.1"/>
    <property type="molecule type" value="Genomic_DNA"/>
</dbReference>
<keyword evidence="1" id="KW-0547">Nucleotide-binding</keyword>
<reference evidence="4 5" key="1">
    <citation type="journal article" date="2015" name="Nature">
        <title>rRNA introns, odd ribosomes, and small enigmatic genomes across a large radiation of phyla.</title>
        <authorList>
            <person name="Brown C.T."/>
            <person name="Hug L.A."/>
            <person name="Thomas B.C."/>
            <person name="Sharon I."/>
            <person name="Castelle C.J."/>
            <person name="Singh A."/>
            <person name="Wilkins M.J."/>
            <person name="Williams K.H."/>
            <person name="Banfield J.F."/>
        </authorList>
    </citation>
    <scope>NUCLEOTIDE SEQUENCE [LARGE SCALE GENOMIC DNA]</scope>
</reference>
<sequence length="390" mass="44347">MDLDLSDDQKQALDTLLDWYKSKDKTPFITLGGYAGTGKTTLMAFLRRELEKVKGSTKVAFCSYTGKATQVLRKKLHAHKATFPLDEVRTIHSLIYKAITNESGAILGWQLRSKGEVNFDLIIVDEASMVDENIWNDLLSYDIPIIAVGDHGQLPPINGTFNLMENPQIRLERVHRQAAYNPIIRLSVMAREIGNIPKGSYGENVKKLSMDEAVPMLDNIFRNFNDNYMILCGYNSTRVKINSTVRDSLGFESPTPTIGDRVICLRNNWEKEIFNGMLGTIKEIKKLDGIKYETEIAMESFEEGAMYKGCISTEQFFSSRTLNNINGIIRTKDVDLFDFGYALTVHKSQGGQAKKVVLFEERFKRHDNDTWKRWLYTGVTRAEEELLIVG</sequence>
<dbReference type="GO" id="GO:0005524">
    <property type="term" value="F:ATP binding"/>
    <property type="evidence" value="ECO:0007669"/>
    <property type="project" value="UniProtKB-KW"/>
</dbReference>
<keyword evidence="2" id="KW-0067">ATP-binding</keyword>
<organism evidence="4 5">
    <name type="scientific">candidate division WWE3 bacterium GW2011_GWC2_44_9</name>
    <dbReference type="NCBI Taxonomy" id="1619125"/>
    <lineage>
        <taxon>Bacteria</taxon>
        <taxon>Katanobacteria</taxon>
    </lineage>
</organism>
<evidence type="ECO:0000256" key="1">
    <source>
        <dbReference type="ARBA" id="ARBA00022741"/>
    </source>
</evidence>
<proteinExistence type="predicted"/>
<comment type="caution">
    <text evidence="4">The sequence shown here is derived from an EMBL/GenBank/DDBJ whole genome shotgun (WGS) entry which is preliminary data.</text>
</comment>
<feature type="domain" description="UvrD-like helicase C-terminal" evidence="3">
    <location>
        <begin position="340"/>
        <end position="389"/>
    </location>
</feature>
<accession>A0A0G1MTZ0</accession>
<dbReference type="Gene3D" id="3.40.50.300">
    <property type="entry name" value="P-loop containing nucleotide triphosphate hydrolases"/>
    <property type="match status" value="2"/>
</dbReference>
<dbReference type="CDD" id="cd18809">
    <property type="entry name" value="SF1_C_RecD"/>
    <property type="match status" value="1"/>
</dbReference>
<protein>
    <submittedName>
        <fullName evidence="4">Deoxyribonuclease</fullName>
    </submittedName>
</protein>
<dbReference type="AlphaFoldDB" id="A0A0G1MTZ0"/>
<evidence type="ECO:0000259" key="3">
    <source>
        <dbReference type="Pfam" id="PF13538"/>
    </source>
</evidence>
<evidence type="ECO:0000256" key="2">
    <source>
        <dbReference type="ARBA" id="ARBA00022840"/>
    </source>
</evidence>
<dbReference type="SUPFAM" id="SSF52540">
    <property type="entry name" value="P-loop containing nucleoside triphosphate hydrolases"/>
    <property type="match status" value="1"/>
</dbReference>
<dbReference type="PANTHER" id="PTHR43788:SF6">
    <property type="entry name" value="DNA HELICASE B"/>
    <property type="match status" value="1"/>
</dbReference>
<dbReference type="GO" id="GO:0003678">
    <property type="term" value="F:DNA helicase activity"/>
    <property type="evidence" value="ECO:0007669"/>
    <property type="project" value="UniProtKB-ARBA"/>
</dbReference>
<evidence type="ECO:0000313" key="5">
    <source>
        <dbReference type="Proteomes" id="UP000034504"/>
    </source>
</evidence>
<dbReference type="InterPro" id="IPR050534">
    <property type="entry name" value="Coronavir_polyprotein_1ab"/>
</dbReference>